<gene>
    <name evidence="1" type="ORF">TSTA_052110</name>
</gene>
<dbReference type="InParanoid" id="B8MQQ7"/>
<dbReference type="EMBL" id="EQ962659">
    <property type="protein sequence ID" value="EED12687.1"/>
    <property type="molecule type" value="Genomic_DNA"/>
</dbReference>
<dbReference type="GeneID" id="8106801"/>
<organism evidence="1 2">
    <name type="scientific">Talaromyces stipitatus (strain ATCC 10500 / CBS 375.48 / QM 6759 / NRRL 1006)</name>
    <name type="common">Penicillium stipitatum</name>
    <dbReference type="NCBI Taxonomy" id="441959"/>
    <lineage>
        <taxon>Eukaryota</taxon>
        <taxon>Fungi</taxon>
        <taxon>Dikarya</taxon>
        <taxon>Ascomycota</taxon>
        <taxon>Pezizomycotina</taxon>
        <taxon>Eurotiomycetes</taxon>
        <taxon>Eurotiomycetidae</taxon>
        <taxon>Eurotiales</taxon>
        <taxon>Trichocomaceae</taxon>
        <taxon>Talaromyces</taxon>
        <taxon>Talaromyces sect. Talaromyces</taxon>
    </lineage>
</organism>
<evidence type="ECO:0000313" key="1">
    <source>
        <dbReference type="EMBL" id="EED12687.1"/>
    </source>
</evidence>
<reference evidence="2" key="1">
    <citation type="journal article" date="2015" name="Genome Announc.">
        <title>Genome sequence of the AIDS-associated pathogen Penicillium marneffei (ATCC18224) and its near taxonomic relative Talaromyces stipitatus (ATCC10500).</title>
        <authorList>
            <person name="Nierman W.C."/>
            <person name="Fedorova-Abrams N.D."/>
            <person name="Andrianopoulos A."/>
        </authorList>
    </citation>
    <scope>NUCLEOTIDE SEQUENCE [LARGE SCALE GENOMIC DNA]</scope>
    <source>
        <strain evidence="2">ATCC 10500 / CBS 375.48 / QM 6759 / NRRL 1006</strain>
    </source>
</reference>
<dbReference type="Proteomes" id="UP000001745">
    <property type="component" value="Unassembled WGS sequence"/>
</dbReference>
<protein>
    <submittedName>
        <fullName evidence="1">Uncharacterized protein</fullName>
    </submittedName>
</protein>
<dbReference type="OrthoDB" id="10286578at2759"/>
<dbReference type="AlphaFoldDB" id="B8MQQ7"/>
<accession>B8MQQ7</accession>
<evidence type="ECO:0000313" key="2">
    <source>
        <dbReference type="Proteomes" id="UP000001745"/>
    </source>
</evidence>
<name>B8MQQ7_TALSN</name>
<proteinExistence type="predicted"/>
<dbReference type="VEuPathDB" id="FungiDB:TSTA_052110"/>
<dbReference type="RefSeq" id="XP_002486798.1">
    <property type="nucleotide sequence ID" value="XM_002486753.1"/>
</dbReference>
<dbReference type="HOGENOM" id="CLU_1190577_0_0_1"/>
<sequence>MDVISEPSKSNLEISIIVVGGTDDTGEWFDKDKDSFANDFPTARLILCRWSRGQSDENDDVGRDLLDLRLGIFHQFNPIIFFVYSSGYPAFEKAIGYFEKRGLPLLSNIFGVAFIPETDEDIPLCAFPLLQNKFKIFSGTRRQHDSATIRQPTIMTGIICDNLTLNENTGSKYRQIRSSFLQWAREVDSPRQAASERPYPTFGKIQFNGAISGTNVYNNIRIPPGSNINLTFK</sequence>
<keyword evidence="2" id="KW-1185">Reference proteome</keyword>